<feature type="region of interest" description="Disordered" evidence="1">
    <location>
        <begin position="1"/>
        <end position="258"/>
    </location>
</feature>
<accession>A0ABN3G855</accession>
<keyword evidence="4" id="KW-1185">Reference proteome</keyword>
<dbReference type="EMBL" id="BAAARV010000025">
    <property type="protein sequence ID" value="GAA2346268.1"/>
    <property type="molecule type" value="Genomic_DNA"/>
</dbReference>
<dbReference type="Proteomes" id="UP001501444">
    <property type="component" value="Unassembled WGS sequence"/>
</dbReference>
<evidence type="ECO:0000256" key="2">
    <source>
        <dbReference type="SAM" id="Phobius"/>
    </source>
</evidence>
<feature type="compositionally biased region" description="Acidic residues" evidence="1">
    <location>
        <begin position="82"/>
        <end position="106"/>
    </location>
</feature>
<feature type="compositionally biased region" description="Basic and acidic residues" evidence="1">
    <location>
        <begin position="26"/>
        <end position="39"/>
    </location>
</feature>
<comment type="caution">
    <text evidence="3">The sequence shown here is derived from an EMBL/GenBank/DDBJ whole genome shotgun (WGS) entry which is preliminary data.</text>
</comment>
<name>A0ABN3G855_9ACTN</name>
<feature type="compositionally biased region" description="Basic and acidic residues" evidence="1">
    <location>
        <begin position="145"/>
        <end position="182"/>
    </location>
</feature>
<keyword evidence="2" id="KW-0472">Membrane</keyword>
<feature type="compositionally biased region" description="Basic and acidic residues" evidence="1">
    <location>
        <begin position="193"/>
        <end position="245"/>
    </location>
</feature>
<feature type="transmembrane region" description="Helical" evidence="2">
    <location>
        <begin position="263"/>
        <end position="287"/>
    </location>
</feature>
<sequence>MTEGRHHRRHDDDHTADGIYVPPPREVPHPRSRPPEPADRPPAAAPSPWAPAAPGGPPPVDPAPQHARSPEWTARLSPWAPVDDDEYDDGYSDEYPEEYDEEDPYAAEENVAPAPPPRADTRPRYEPPRQSWAADEPGLTLRMGPRREPPRYEPPAREWTEEEPPPRYEPPAEERANAKEEWLPPLYPQEWPPEPRREEWPPEPRREEWTPEPRREEWTPEPRREEWTPEPRREEWTPPPTERRPTVAPAGPPPERRSSATSWWIAIGVIIVALAVAAGVLVGLSLAARGGSAGQPAGAAGASCGGREVLRATVAPELAPAVEQAAADIGANQIGGCKLVAVTAQQAYQGGEAWIPATAAWAQVARFTYAPEPVSLARSPVVVAAPRPFAEGLGWPGAQPTWAALAAGVNGGQVPRLSMSSPLHDTAGLLAALEVHSAMGRTTNDPGLAQTRALAVRARLADAEADPAKLLDRMGQQSDPGKALREVGLFPVLERDLWRYAQARHPVALAGIYPGDALYEADYPLLLTPEAARDGELKALATRLADRMHDQEFASALTGRGLRPATGETAPTGDGLSATYQAPLDLPATAAGWAATWVQ</sequence>
<keyword evidence="2" id="KW-1133">Transmembrane helix</keyword>
<reference evidence="3 4" key="1">
    <citation type="journal article" date="2019" name="Int. J. Syst. Evol. Microbiol.">
        <title>The Global Catalogue of Microorganisms (GCM) 10K type strain sequencing project: providing services to taxonomists for standard genome sequencing and annotation.</title>
        <authorList>
            <consortium name="The Broad Institute Genomics Platform"/>
            <consortium name="The Broad Institute Genome Sequencing Center for Infectious Disease"/>
            <person name="Wu L."/>
            <person name="Ma J."/>
        </authorList>
    </citation>
    <scope>NUCLEOTIDE SEQUENCE [LARGE SCALE GENOMIC DNA]</scope>
    <source>
        <strain evidence="3 4">JCM 3272</strain>
    </source>
</reference>
<proteinExistence type="predicted"/>
<organism evidence="3 4">
    <name type="scientific">Dactylosporangium salmoneum</name>
    <dbReference type="NCBI Taxonomy" id="53361"/>
    <lineage>
        <taxon>Bacteria</taxon>
        <taxon>Bacillati</taxon>
        <taxon>Actinomycetota</taxon>
        <taxon>Actinomycetes</taxon>
        <taxon>Micromonosporales</taxon>
        <taxon>Micromonosporaceae</taxon>
        <taxon>Dactylosporangium</taxon>
    </lineage>
</organism>
<feature type="compositionally biased region" description="Pro residues" evidence="1">
    <location>
        <begin position="43"/>
        <end position="62"/>
    </location>
</feature>
<keyword evidence="2" id="KW-0812">Transmembrane</keyword>
<dbReference type="RefSeq" id="WP_344613246.1">
    <property type="nucleotide sequence ID" value="NZ_BAAARV010000025.1"/>
</dbReference>
<protein>
    <submittedName>
        <fullName evidence="3">Uncharacterized protein</fullName>
    </submittedName>
</protein>
<dbReference type="PRINTS" id="PR01217">
    <property type="entry name" value="PRICHEXTENSN"/>
</dbReference>
<gene>
    <name evidence="3" type="ORF">GCM10010170_032910</name>
</gene>
<evidence type="ECO:0000256" key="1">
    <source>
        <dbReference type="SAM" id="MobiDB-lite"/>
    </source>
</evidence>
<evidence type="ECO:0000313" key="3">
    <source>
        <dbReference type="EMBL" id="GAA2346268.1"/>
    </source>
</evidence>
<evidence type="ECO:0000313" key="4">
    <source>
        <dbReference type="Proteomes" id="UP001501444"/>
    </source>
</evidence>